<dbReference type="FunFam" id="1.10.510.10:FF:000104">
    <property type="entry name" value="serine/threonine-protein kinase MAK isoform X1"/>
    <property type="match status" value="1"/>
</dbReference>
<evidence type="ECO:0000256" key="6">
    <source>
        <dbReference type="ARBA" id="ARBA00012513"/>
    </source>
</evidence>
<organism evidence="25 26">
    <name type="scientific">Cymbomonas tetramitiformis</name>
    <dbReference type="NCBI Taxonomy" id="36881"/>
    <lineage>
        <taxon>Eukaryota</taxon>
        <taxon>Viridiplantae</taxon>
        <taxon>Chlorophyta</taxon>
        <taxon>Pyramimonadophyceae</taxon>
        <taxon>Pyramimonadales</taxon>
        <taxon>Pyramimonadaceae</taxon>
        <taxon>Cymbomonas</taxon>
    </lineage>
</organism>
<reference evidence="25 26" key="1">
    <citation type="journal article" date="2015" name="Genome Biol. Evol.">
        <title>Comparative Genomics of a Bacterivorous Green Alga Reveals Evolutionary Causalities and Consequences of Phago-Mixotrophic Mode of Nutrition.</title>
        <authorList>
            <person name="Burns J.A."/>
            <person name="Paasch A."/>
            <person name="Narechania A."/>
            <person name="Kim E."/>
        </authorList>
    </citation>
    <scope>NUCLEOTIDE SEQUENCE [LARGE SCALE GENOMIC DNA]</scope>
    <source>
        <strain evidence="25 26">PLY_AMNH</strain>
    </source>
</reference>
<dbReference type="PANTHER" id="PTHR24055">
    <property type="entry name" value="MITOGEN-ACTIVATED PROTEIN KINASE"/>
    <property type="match status" value="1"/>
</dbReference>
<feature type="compositionally biased region" description="Low complexity" evidence="23">
    <location>
        <begin position="333"/>
        <end position="345"/>
    </location>
</feature>
<dbReference type="PROSITE" id="PS00107">
    <property type="entry name" value="PROTEIN_KINASE_ATP"/>
    <property type="match status" value="1"/>
</dbReference>
<comment type="similarity">
    <text evidence="5">Belongs to the protein kinase superfamily. CMGC Ser/Thr protein kinase family. CDC2/CDKX subfamily.</text>
</comment>
<evidence type="ECO:0000259" key="24">
    <source>
        <dbReference type="PROSITE" id="PS50011"/>
    </source>
</evidence>
<dbReference type="GO" id="GO:0005929">
    <property type="term" value="C:cilium"/>
    <property type="evidence" value="ECO:0007669"/>
    <property type="project" value="UniProtKB-SubCell"/>
</dbReference>
<dbReference type="AlphaFoldDB" id="A0AAE0LDX5"/>
<evidence type="ECO:0000313" key="26">
    <source>
        <dbReference type="Proteomes" id="UP001190700"/>
    </source>
</evidence>
<name>A0AAE0LDX5_9CHLO</name>
<keyword evidence="7" id="KW-0963">Cytoplasm</keyword>
<keyword evidence="10" id="KW-0808">Transferase</keyword>
<keyword evidence="15" id="KW-0460">Magnesium</keyword>
<keyword evidence="8 22" id="KW-0723">Serine/threonine-protein kinase</keyword>
<evidence type="ECO:0000256" key="19">
    <source>
        <dbReference type="ARBA" id="ARBA00047899"/>
    </source>
</evidence>
<dbReference type="GO" id="GO:0046872">
    <property type="term" value="F:metal ion binding"/>
    <property type="evidence" value="ECO:0007669"/>
    <property type="project" value="UniProtKB-KW"/>
</dbReference>
<evidence type="ECO:0000256" key="11">
    <source>
        <dbReference type="ARBA" id="ARBA00022723"/>
    </source>
</evidence>
<dbReference type="SUPFAM" id="SSF56112">
    <property type="entry name" value="Protein kinase-like (PK-like)"/>
    <property type="match status" value="1"/>
</dbReference>
<comment type="catalytic activity">
    <reaction evidence="19">
        <text>L-threonyl-[protein] + ATP = O-phospho-L-threonyl-[protein] + ADP + H(+)</text>
        <dbReference type="Rhea" id="RHEA:46608"/>
        <dbReference type="Rhea" id="RHEA-COMP:11060"/>
        <dbReference type="Rhea" id="RHEA-COMP:11605"/>
        <dbReference type="ChEBI" id="CHEBI:15378"/>
        <dbReference type="ChEBI" id="CHEBI:30013"/>
        <dbReference type="ChEBI" id="CHEBI:30616"/>
        <dbReference type="ChEBI" id="CHEBI:61977"/>
        <dbReference type="ChEBI" id="CHEBI:456216"/>
        <dbReference type="EC" id="2.7.11.1"/>
    </reaction>
</comment>
<comment type="catalytic activity">
    <reaction evidence="20">
        <text>L-seryl-[protein] + ATP = O-phospho-L-seryl-[protein] + ADP + H(+)</text>
        <dbReference type="Rhea" id="RHEA:17989"/>
        <dbReference type="Rhea" id="RHEA-COMP:9863"/>
        <dbReference type="Rhea" id="RHEA-COMP:11604"/>
        <dbReference type="ChEBI" id="CHEBI:15378"/>
        <dbReference type="ChEBI" id="CHEBI:29999"/>
        <dbReference type="ChEBI" id="CHEBI:30616"/>
        <dbReference type="ChEBI" id="CHEBI:83421"/>
        <dbReference type="ChEBI" id="CHEBI:456216"/>
        <dbReference type="EC" id="2.7.11.1"/>
    </reaction>
</comment>
<comment type="caution">
    <text evidence="25">The sequence shown here is derived from an EMBL/GenBank/DDBJ whole genome shotgun (WGS) entry which is preliminary data.</text>
</comment>
<gene>
    <name evidence="25" type="ORF">CYMTET_10681</name>
</gene>
<evidence type="ECO:0000256" key="9">
    <source>
        <dbReference type="ARBA" id="ARBA00022553"/>
    </source>
</evidence>
<evidence type="ECO:0000256" key="2">
    <source>
        <dbReference type="ARBA" id="ARBA00004123"/>
    </source>
</evidence>
<dbReference type="GO" id="GO:0005634">
    <property type="term" value="C:nucleus"/>
    <property type="evidence" value="ECO:0007669"/>
    <property type="project" value="UniProtKB-SubCell"/>
</dbReference>
<dbReference type="InterPro" id="IPR050117">
    <property type="entry name" value="MAPK"/>
</dbReference>
<accession>A0AAE0LDX5</accession>
<protein>
    <recommendedName>
        <fullName evidence="6">non-specific serine/threonine protein kinase</fullName>
        <ecNumber evidence="6">2.7.11.1</ecNumber>
    </recommendedName>
</protein>
<feature type="domain" description="Protein kinase" evidence="24">
    <location>
        <begin position="4"/>
        <end position="283"/>
    </location>
</feature>
<keyword evidence="14 21" id="KW-0067">ATP-binding</keyword>
<evidence type="ECO:0000313" key="25">
    <source>
        <dbReference type="EMBL" id="KAK3281537.1"/>
    </source>
</evidence>
<evidence type="ECO:0000256" key="23">
    <source>
        <dbReference type="SAM" id="MobiDB-lite"/>
    </source>
</evidence>
<evidence type="ECO:0000256" key="5">
    <source>
        <dbReference type="ARBA" id="ARBA00006485"/>
    </source>
</evidence>
<evidence type="ECO:0000256" key="10">
    <source>
        <dbReference type="ARBA" id="ARBA00022679"/>
    </source>
</evidence>
<dbReference type="GO" id="GO:0005856">
    <property type="term" value="C:cytoskeleton"/>
    <property type="evidence" value="ECO:0007669"/>
    <property type="project" value="UniProtKB-SubCell"/>
</dbReference>
<keyword evidence="18" id="KW-0966">Cell projection</keyword>
<evidence type="ECO:0000256" key="7">
    <source>
        <dbReference type="ARBA" id="ARBA00022490"/>
    </source>
</evidence>
<evidence type="ECO:0000256" key="4">
    <source>
        <dbReference type="ARBA" id="ARBA00004245"/>
    </source>
</evidence>
<dbReference type="Pfam" id="PF00069">
    <property type="entry name" value="Pkinase"/>
    <property type="match status" value="1"/>
</dbReference>
<dbReference type="InterPro" id="IPR011009">
    <property type="entry name" value="Kinase-like_dom_sf"/>
</dbReference>
<dbReference type="Gene3D" id="1.10.510.10">
    <property type="entry name" value="Transferase(Phosphotransferase) domain 1"/>
    <property type="match status" value="1"/>
</dbReference>
<evidence type="ECO:0000256" key="13">
    <source>
        <dbReference type="ARBA" id="ARBA00022777"/>
    </source>
</evidence>
<keyword evidence="11" id="KW-0479">Metal-binding</keyword>
<dbReference type="PROSITE" id="PS50011">
    <property type="entry name" value="PROTEIN_KINASE_DOM"/>
    <property type="match status" value="1"/>
</dbReference>
<evidence type="ECO:0000256" key="18">
    <source>
        <dbReference type="ARBA" id="ARBA00023273"/>
    </source>
</evidence>
<comment type="subcellular location">
    <subcellularLocation>
        <location evidence="3">Cell projection</location>
        <location evidence="3">Cilium</location>
    </subcellularLocation>
    <subcellularLocation>
        <location evidence="4">Cytoplasm</location>
        <location evidence="4">Cytoskeleton</location>
    </subcellularLocation>
    <subcellularLocation>
        <location evidence="2">Nucleus</location>
    </subcellularLocation>
</comment>
<evidence type="ECO:0000256" key="17">
    <source>
        <dbReference type="ARBA" id="ARBA00023242"/>
    </source>
</evidence>
<evidence type="ECO:0000256" key="14">
    <source>
        <dbReference type="ARBA" id="ARBA00022840"/>
    </source>
</evidence>
<proteinExistence type="inferred from homology"/>
<evidence type="ECO:0000256" key="22">
    <source>
        <dbReference type="RuleBase" id="RU000304"/>
    </source>
</evidence>
<dbReference type="Gene3D" id="3.30.200.20">
    <property type="entry name" value="Phosphorylase Kinase, domain 1"/>
    <property type="match status" value="1"/>
</dbReference>
<feature type="compositionally biased region" description="Basic and acidic residues" evidence="23">
    <location>
        <begin position="306"/>
        <end position="322"/>
    </location>
</feature>
<keyword evidence="17" id="KW-0539">Nucleus</keyword>
<dbReference type="SMART" id="SM00220">
    <property type="entry name" value="S_TKc"/>
    <property type="match status" value="1"/>
</dbReference>
<dbReference type="InterPro" id="IPR008271">
    <property type="entry name" value="Ser/Thr_kinase_AS"/>
</dbReference>
<keyword evidence="16" id="KW-0206">Cytoskeleton</keyword>
<dbReference type="EC" id="2.7.11.1" evidence="6"/>
<evidence type="ECO:0000256" key="8">
    <source>
        <dbReference type="ARBA" id="ARBA00022527"/>
    </source>
</evidence>
<evidence type="ECO:0000256" key="12">
    <source>
        <dbReference type="ARBA" id="ARBA00022741"/>
    </source>
</evidence>
<dbReference type="CDD" id="cd07830">
    <property type="entry name" value="STKc_MAK_like"/>
    <property type="match status" value="1"/>
</dbReference>
<sequence length="476" mass="52845">MNRYKVLKQLGDGTYGSVWKATNRQTNEVVAIKKMKRKFYSWEECMALREVKSLRKLNHPNVVKLKEVIRENDELYFVFEFMDGNLYQRIKDRDKMLPEAKVRNWCFQIMQGMAYIHKHGYFHRDLKPENLLVHHDTVKIADFGLAREVRSRPPYTDYVSTRWYRAPEVLLRSPYYSAPIDMFAIGAMLAEMYSLRPLFPGSSETDQIYKICSVLGTPTTSNWPEGVKLAANMNFRFPQFAPTPITSLIPHASSDATELIQALIHWDPAKRPTAVQCLQMPYFQVGIRAPPALPRPEQSQPQEAKPSYKAEPRAEERTKPPERAYAPPSVQHSNLSSAGNGAGSNKVMGGTPLSYTGPSHDAPIPRNRQPNAFDALTRNLGTNAANGPLAPGPAPLQPLQNKPVPNGSAPNSAGQKFGGSYVRSARYRPGVSPAKLGQQPSALPPLDAGRNLPVLGAQGAGGQGGLGGGYSRFSRY</sequence>
<comment type="cofactor">
    <cofactor evidence="1">
        <name>Mg(2+)</name>
        <dbReference type="ChEBI" id="CHEBI:18420"/>
    </cofactor>
</comment>
<dbReference type="GO" id="GO:0004674">
    <property type="term" value="F:protein serine/threonine kinase activity"/>
    <property type="evidence" value="ECO:0007669"/>
    <property type="project" value="UniProtKB-KW"/>
</dbReference>
<feature type="region of interest" description="Disordered" evidence="23">
    <location>
        <begin position="289"/>
        <end position="418"/>
    </location>
</feature>
<feature type="binding site" evidence="21">
    <location>
        <position position="34"/>
    </location>
    <ligand>
        <name>ATP</name>
        <dbReference type="ChEBI" id="CHEBI:30616"/>
    </ligand>
</feature>
<evidence type="ECO:0000256" key="20">
    <source>
        <dbReference type="ARBA" id="ARBA00048679"/>
    </source>
</evidence>
<dbReference type="GO" id="GO:0005524">
    <property type="term" value="F:ATP binding"/>
    <property type="evidence" value="ECO:0007669"/>
    <property type="project" value="UniProtKB-UniRule"/>
</dbReference>
<keyword evidence="9" id="KW-0597">Phosphoprotein</keyword>
<dbReference type="InterPro" id="IPR000719">
    <property type="entry name" value="Prot_kinase_dom"/>
</dbReference>
<keyword evidence="12 21" id="KW-0547">Nucleotide-binding</keyword>
<evidence type="ECO:0000256" key="1">
    <source>
        <dbReference type="ARBA" id="ARBA00001946"/>
    </source>
</evidence>
<evidence type="ECO:0000256" key="3">
    <source>
        <dbReference type="ARBA" id="ARBA00004138"/>
    </source>
</evidence>
<keyword evidence="26" id="KW-1185">Reference proteome</keyword>
<dbReference type="InterPro" id="IPR017441">
    <property type="entry name" value="Protein_kinase_ATP_BS"/>
</dbReference>
<evidence type="ECO:0000256" key="21">
    <source>
        <dbReference type="PROSITE-ProRule" id="PRU10141"/>
    </source>
</evidence>
<keyword evidence="13" id="KW-0418">Kinase</keyword>
<dbReference type="EMBL" id="LGRX02003807">
    <property type="protein sequence ID" value="KAK3281537.1"/>
    <property type="molecule type" value="Genomic_DNA"/>
</dbReference>
<evidence type="ECO:0000256" key="15">
    <source>
        <dbReference type="ARBA" id="ARBA00022842"/>
    </source>
</evidence>
<dbReference type="Proteomes" id="UP001190700">
    <property type="component" value="Unassembled WGS sequence"/>
</dbReference>
<evidence type="ECO:0000256" key="16">
    <source>
        <dbReference type="ARBA" id="ARBA00023212"/>
    </source>
</evidence>
<dbReference type="FunFam" id="3.30.200.20:FF:000071">
    <property type="entry name" value="serine/threonine-protein kinase MAK isoform X1"/>
    <property type="match status" value="1"/>
</dbReference>
<dbReference type="PROSITE" id="PS00108">
    <property type="entry name" value="PROTEIN_KINASE_ST"/>
    <property type="match status" value="1"/>
</dbReference>